<dbReference type="PANTHER" id="PTHR10910">
    <property type="entry name" value="EUKARYOTE SPECIFIC DSRNA BINDING PROTEIN"/>
    <property type="match status" value="1"/>
</dbReference>
<keyword evidence="5" id="KW-1185">Reference proteome</keyword>
<reference evidence="4 5" key="1">
    <citation type="submission" date="2024-03" db="EMBL/GenBank/DDBJ databases">
        <title>The genome assembly and annotation of the cricket Gryllus longicercus Weissman &amp; Gray.</title>
        <authorList>
            <person name="Szrajer S."/>
            <person name="Gray D."/>
            <person name="Ylla G."/>
        </authorList>
    </citation>
    <scope>NUCLEOTIDE SEQUENCE [LARGE SCALE GENOMIC DNA]</scope>
    <source>
        <strain evidence="4">DAG 2021-001</strain>
        <tissue evidence="4">Whole body minus gut</tissue>
    </source>
</reference>
<comment type="caution">
    <text evidence="4">The sequence shown here is derived from an EMBL/GenBank/DDBJ whole genome shotgun (WGS) entry which is preliminary data.</text>
</comment>
<keyword evidence="1" id="KW-0694">RNA-binding</keyword>
<evidence type="ECO:0000313" key="4">
    <source>
        <dbReference type="EMBL" id="KAK7871860.1"/>
    </source>
</evidence>
<dbReference type="PANTHER" id="PTHR10910:SF62">
    <property type="entry name" value="AT07585P-RELATED"/>
    <property type="match status" value="1"/>
</dbReference>
<dbReference type="GO" id="GO:0006396">
    <property type="term" value="P:RNA processing"/>
    <property type="evidence" value="ECO:0007669"/>
    <property type="project" value="TreeGrafter"/>
</dbReference>
<evidence type="ECO:0000313" key="5">
    <source>
        <dbReference type="Proteomes" id="UP001378592"/>
    </source>
</evidence>
<dbReference type="Gene3D" id="3.30.160.20">
    <property type="match status" value="2"/>
</dbReference>
<feature type="region of interest" description="Disordered" evidence="2">
    <location>
        <begin position="1"/>
        <end position="136"/>
    </location>
</feature>
<dbReference type="GO" id="GO:0005730">
    <property type="term" value="C:nucleolus"/>
    <property type="evidence" value="ECO:0007669"/>
    <property type="project" value="TreeGrafter"/>
</dbReference>
<feature type="domain" description="DRBM" evidence="3">
    <location>
        <begin position="363"/>
        <end position="426"/>
    </location>
</feature>
<gene>
    <name evidence="4" type="ORF">R5R35_006449</name>
</gene>
<evidence type="ECO:0000256" key="2">
    <source>
        <dbReference type="SAM" id="MobiDB-lite"/>
    </source>
</evidence>
<dbReference type="Proteomes" id="UP001378592">
    <property type="component" value="Unassembled WGS sequence"/>
</dbReference>
<dbReference type="GO" id="GO:0003723">
    <property type="term" value="F:RNA binding"/>
    <property type="evidence" value="ECO:0007669"/>
    <property type="project" value="UniProtKB-UniRule"/>
</dbReference>
<dbReference type="SUPFAM" id="SSF54768">
    <property type="entry name" value="dsRNA-binding domain-like"/>
    <property type="match status" value="2"/>
</dbReference>
<dbReference type="SMART" id="SM00358">
    <property type="entry name" value="DSRM"/>
    <property type="match status" value="2"/>
</dbReference>
<organism evidence="4 5">
    <name type="scientific">Gryllus longicercus</name>
    <dbReference type="NCBI Taxonomy" id="2509291"/>
    <lineage>
        <taxon>Eukaryota</taxon>
        <taxon>Metazoa</taxon>
        <taxon>Ecdysozoa</taxon>
        <taxon>Arthropoda</taxon>
        <taxon>Hexapoda</taxon>
        <taxon>Insecta</taxon>
        <taxon>Pterygota</taxon>
        <taxon>Neoptera</taxon>
        <taxon>Polyneoptera</taxon>
        <taxon>Orthoptera</taxon>
        <taxon>Ensifera</taxon>
        <taxon>Gryllidea</taxon>
        <taxon>Grylloidea</taxon>
        <taxon>Gryllidae</taxon>
        <taxon>Gryllinae</taxon>
        <taxon>Gryllus</taxon>
    </lineage>
</organism>
<feature type="compositionally biased region" description="Low complexity" evidence="2">
    <location>
        <begin position="65"/>
        <end position="102"/>
    </location>
</feature>
<sequence>MAYQTRRSGPSGMGRGTPPMMYQQRTNRSSPSFGNSRSMSAMSPSQGNISQTSLHNSGSSNYNAQQHQTQQPQQQQQQQQQQHQQPQQQQQQQQNLQKQQQQPLVKHEQRSVNEETSQLSSLPAPPPPPVLSDISVPVTGRNQDTTLEMKVDIDNDDGVETKAKPWLKKKVPGFKVNKKLKRRRQNARLRKILQPKNAIMVLNELKTGIKFTFQEHTNALTQTMFVVNAEVDGKTYTGQGLSKPLAKQNAAENALKDLLLQKMADAAIKVINEGADTSEPMVQDSSSTIGDADSVDGTSEVGKPVAPEDDVPWGSLASFALYKLFTEWQSQGTHVPITKTPAGSPSQPVKPTAPAPMKKIPDNPTERHPVMLLNQLRPGVEFKEVSREGLPPNLIFTLCVTVDGASYTGVAKNKKDAKKEAAKAALAGSFNIKYE</sequence>
<protein>
    <recommendedName>
        <fullName evidence="3">DRBM domain-containing protein</fullName>
    </recommendedName>
</protein>
<feature type="domain" description="DRBM" evidence="3">
    <location>
        <begin position="194"/>
        <end position="260"/>
    </location>
</feature>
<name>A0AAN9ZFE3_9ORTH</name>
<dbReference type="GO" id="GO:0010468">
    <property type="term" value="P:regulation of gene expression"/>
    <property type="evidence" value="ECO:0007669"/>
    <property type="project" value="UniProtKB-ARBA"/>
</dbReference>
<evidence type="ECO:0000259" key="3">
    <source>
        <dbReference type="PROSITE" id="PS50137"/>
    </source>
</evidence>
<dbReference type="EMBL" id="JAZDUA010000033">
    <property type="protein sequence ID" value="KAK7871860.1"/>
    <property type="molecule type" value="Genomic_DNA"/>
</dbReference>
<feature type="compositionally biased region" description="Polar residues" evidence="2">
    <location>
        <begin position="23"/>
        <end position="64"/>
    </location>
</feature>
<feature type="region of interest" description="Disordered" evidence="2">
    <location>
        <begin position="337"/>
        <end position="364"/>
    </location>
</feature>
<dbReference type="Pfam" id="PF00035">
    <property type="entry name" value="dsrm"/>
    <property type="match status" value="2"/>
</dbReference>
<dbReference type="PROSITE" id="PS50137">
    <property type="entry name" value="DS_RBD"/>
    <property type="match status" value="2"/>
</dbReference>
<dbReference type="InterPro" id="IPR014720">
    <property type="entry name" value="dsRBD_dom"/>
</dbReference>
<evidence type="ECO:0000256" key="1">
    <source>
        <dbReference type="PROSITE-ProRule" id="PRU00266"/>
    </source>
</evidence>
<dbReference type="AlphaFoldDB" id="A0AAN9ZFE3"/>
<dbReference type="GO" id="GO:0005737">
    <property type="term" value="C:cytoplasm"/>
    <property type="evidence" value="ECO:0007669"/>
    <property type="project" value="TreeGrafter"/>
</dbReference>
<accession>A0AAN9ZFE3</accession>
<proteinExistence type="predicted"/>